<proteinExistence type="predicted"/>
<evidence type="ECO:0000256" key="8">
    <source>
        <dbReference type="PROSITE-ProRule" id="PRU00042"/>
    </source>
</evidence>
<evidence type="ECO:0000256" key="7">
    <source>
        <dbReference type="ARBA" id="ARBA00023242"/>
    </source>
</evidence>
<feature type="region of interest" description="Disordered" evidence="9">
    <location>
        <begin position="490"/>
        <end position="543"/>
    </location>
</feature>
<sequence length="543" mass="61621">MAASLDIDSSDFEDVMEEHDRSLFAPKPNIGKRVSALIVANQAMDRPLSKKNARELTYAHGAPKTRDAQHSVMAIWDTFCATINHEYASISPYSRVIFRFIDTRVRRSIPVISGKTVPSLSFIRKVWHILIDLLTFRHEELPQRYTPYHEKRINVHLSQLVSLKLLVRGRWQKKQWLGFQVIKRMAQTWLDRALNEGCLSWDRTLLKLFGVLLQASCSSRSGDVARSSLYEGFECLLADELQPVTADETTPTHLTGNAFVAKFATINVYRLKRSFDSSDPDVVASYVPTGNSRDPPEPFLHFCSKCGYSSRWAHVVEMHEAACTVDPDAPSNETRYHCHYEGCSKSYPKESTLKAHITSAHEFVPKPCVQCPDKPDVIFNTQYELTNHRTKFHNGLDNPTVCPYQDECGKQDAYTDKKAFKLHLRSVHKKTPKEIEKIIPRKKTVRARKEFRCPMPTCKVGGVFTAAALRKHLISGHGFTASEAGVQVPSGKIEQNKRTKASMQQAEVYSDEDEDVDDDCLSGDSDASYGRPRRPSKKRSRTR</sequence>
<keyword evidence="2" id="KW-0479">Metal-binding</keyword>
<evidence type="ECO:0000256" key="2">
    <source>
        <dbReference type="ARBA" id="ARBA00022723"/>
    </source>
</evidence>
<dbReference type="InterPro" id="IPR013087">
    <property type="entry name" value="Znf_C2H2_type"/>
</dbReference>
<feature type="domain" description="C2H2-type" evidence="10">
    <location>
        <begin position="336"/>
        <end position="361"/>
    </location>
</feature>
<dbReference type="PROSITE" id="PS50157">
    <property type="entry name" value="ZINC_FINGER_C2H2_2"/>
    <property type="match status" value="1"/>
</dbReference>
<evidence type="ECO:0000256" key="4">
    <source>
        <dbReference type="ARBA" id="ARBA00022833"/>
    </source>
</evidence>
<reference evidence="11 12" key="1">
    <citation type="submission" date="2024-02" db="EMBL/GenBank/DDBJ databases">
        <title>De novo assembly and annotation of 12 fungi associated with fruit tree decline syndrome in Ontario, Canada.</title>
        <authorList>
            <person name="Sulman M."/>
            <person name="Ellouze W."/>
            <person name="Ilyukhin E."/>
        </authorList>
    </citation>
    <scope>NUCLEOTIDE SEQUENCE [LARGE SCALE GENOMIC DNA]</scope>
    <source>
        <strain evidence="11 12">M169</strain>
    </source>
</reference>
<dbReference type="Gene3D" id="3.30.160.60">
    <property type="entry name" value="Classic Zinc Finger"/>
    <property type="match status" value="1"/>
</dbReference>
<keyword evidence="7" id="KW-0539">Nucleus</keyword>
<accession>A0ABR1P0J0</accession>
<dbReference type="PROSITE" id="PS00028">
    <property type="entry name" value="ZINC_FINGER_C2H2_1"/>
    <property type="match status" value="1"/>
</dbReference>
<dbReference type="Proteomes" id="UP001430848">
    <property type="component" value="Unassembled WGS sequence"/>
</dbReference>
<comment type="caution">
    <text evidence="11">The sequence shown here is derived from an EMBL/GenBank/DDBJ whole genome shotgun (WGS) entry which is preliminary data.</text>
</comment>
<evidence type="ECO:0000313" key="12">
    <source>
        <dbReference type="Proteomes" id="UP001430848"/>
    </source>
</evidence>
<protein>
    <recommendedName>
        <fullName evidence="10">C2H2-type domain-containing protein</fullName>
    </recommendedName>
</protein>
<name>A0ABR1P0J0_DIAER</name>
<evidence type="ECO:0000259" key="10">
    <source>
        <dbReference type="PROSITE" id="PS50157"/>
    </source>
</evidence>
<comment type="subcellular location">
    <subcellularLocation>
        <location evidence="1">Nucleus</location>
    </subcellularLocation>
</comment>
<evidence type="ECO:0000256" key="9">
    <source>
        <dbReference type="SAM" id="MobiDB-lite"/>
    </source>
</evidence>
<evidence type="ECO:0000313" key="11">
    <source>
        <dbReference type="EMBL" id="KAK7722775.1"/>
    </source>
</evidence>
<feature type="compositionally biased region" description="Basic residues" evidence="9">
    <location>
        <begin position="531"/>
        <end position="543"/>
    </location>
</feature>
<evidence type="ECO:0000256" key="6">
    <source>
        <dbReference type="ARBA" id="ARBA00023163"/>
    </source>
</evidence>
<dbReference type="SMART" id="SM00355">
    <property type="entry name" value="ZnF_C2H2"/>
    <property type="match status" value="5"/>
</dbReference>
<keyword evidence="12" id="KW-1185">Reference proteome</keyword>
<dbReference type="PANTHER" id="PTHR46179:SF13">
    <property type="entry name" value="C2H2-TYPE DOMAIN-CONTAINING PROTEIN"/>
    <property type="match status" value="1"/>
</dbReference>
<dbReference type="PANTHER" id="PTHR46179">
    <property type="entry name" value="ZINC FINGER PROTEIN"/>
    <property type="match status" value="1"/>
</dbReference>
<dbReference type="EMBL" id="JAKNSF020000065">
    <property type="protein sequence ID" value="KAK7722775.1"/>
    <property type="molecule type" value="Genomic_DNA"/>
</dbReference>
<evidence type="ECO:0000256" key="5">
    <source>
        <dbReference type="ARBA" id="ARBA00023015"/>
    </source>
</evidence>
<keyword evidence="5" id="KW-0805">Transcription regulation</keyword>
<organism evidence="11 12">
    <name type="scientific">Diaporthe eres</name>
    <name type="common">Phomopsis oblonga</name>
    <dbReference type="NCBI Taxonomy" id="83184"/>
    <lineage>
        <taxon>Eukaryota</taxon>
        <taxon>Fungi</taxon>
        <taxon>Dikarya</taxon>
        <taxon>Ascomycota</taxon>
        <taxon>Pezizomycotina</taxon>
        <taxon>Sordariomycetes</taxon>
        <taxon>Sordariomycetidae</taxon>
        <taxon>Diaporthales</taxon>
        <taxon>Diaporthaceae</taxon>
        <taxon>Diaporthe</taxon>
        <taxon>Diaporthe eres species complex</taxon>
    </lineage>
</organism>
<evidence type="ECO:0000256" key="3">
    <source>
        <dbReference type="ARBA" id="ARBA00022771"/>
    </source>
</evidence>
<keyword evidence="3 8" id="KW-0863">Zinc-finger</keyword>
<dbReference type="InterPro" id="IPR051061">
    <property type="entry name" value="Zinc_finger_trans_reg"/>
</dbReference>
<keyword evidence="6" id="KW-0804">Transcription</keyword>
<gene>
    <name evidence="11" type="ORF">SLS63_009170</name>
</gene>
<feature type="compositionally biased region" description="Acidic residues" evidence="9">
    <location>
        <begin position="509"/>
        <end position="521"/>
    </location>
</feature>
<evidence type="ECO:0000256" key="1">
    <source>
        <dbReference type="ARBA" id="ARBA00004123"/>
    </source>
</evidence>
<keyword evidence="4" id="KW-0862">Zinc</keyword>